<evidence type="ECO:0000313" key="3">
    <source>
        <dbReference type="EMBL" id="KAK2571198.1"/>
    </source>
</evidence>
<evidence type="ECO:0000256" key="1">
    <source>
        <dbReference type="SAM" id="MobiDB-lite"/>
    </source>
</evidence>
<reference evidence="3" key="2">
    <citation type="journal article" date="2023" name="Science">
        <title>Genomic signatures of disease resistance in endangered staghorn corals.</title>
        <authorList>
            <person name="Vollmer S.V."/>
            <person name="Selwyn J.D."/>
            <person name="Despard B.A."/>
            <person name="Roesel C.L."/>
        </authorList>
    </citation>
    <scope>NUCLEOTIDE SEQUENCE</scope>
    <source>
        <strain evidence="3">K2</strain>
    </source>
</reference>
<keyword evidence="2" id="KW-0472">Membrane</keyword>
<evidence type="ECO:0000313" key="4">
    <source>
        <dbReference type="Proteomes" id="UP001249851"/>
    </source>
</evidence>
<comment type="caution">
    <text evidence="3">The sequence shown here is derived from an EMBL/GenBank/DDBJ whole genome shotgun (WGS) entry which is preliminary data.</text>
</comment>
<keyword evidence="2" id="KW-1133">Transmembrane helix</keyword>
<feature type="compositionally biased region" description="Low complexity" evidence="1">
    <location>
        <begin position="134"/>
        <end position="149"/>
    </location>
</feature>
<dbReference type="Proteomes" id="UP001249851">
    <property type="component" value="Unassembled WGS sequence"/>
</dbReference>
<dbReference type="EMBL" id="JARQWQ010000006">
    <property type="protein sequence ID" value="KAK2571198.1"/>
    <property type="molecule type" value="Genomic_DNA"/>
</dbReference>
<organism evidence="3 4">
    <name type="scientific">Acropora cervicornis</name>
    <name type="common">Staghorn coral</name>
    <dbReference type="NCBI Taxonomy" id="6130"/>
    <lineage>
        <taxon>Eukaryota</taxon>
        <taxon>Metazoa</taxon>
        <taxon>Cnidaria</taxon>
        <taxon>Anthozoa</taxon>
        <taxon>Hexacorallia</taxon>
        <taxon>Scleractinia</taxon>
        <taxon>Astrocoeniina</taxon>
        <taxon>Acroporidae</taxon>
        <taxon>Acropora</taxon>
    </lineage>
</organism>
<keyword evidence="4" id="KW-1185">Reference proteome</keyword>
<dbReference type="AlphaFoldDB" id="A0AAD9R131"/>
<feature type="region of interest" description="Disordered" evidence="1">
    <location>
        <begin position="134"/>
        <end position="210"/>
    </location>
</feature>
<feature type="transmembrane region" description="Helical" evidence="2">
    <location>
        <begin position="215"/>
        <end position="238"/>
    </location>
</feature>
<name>A0AAD9R131_ACRCE</name>
<gene>
    <name evidence="3" type="ORF">P5673_003763</name>
</gene>
<evidence type="ECO:0000256" key="2">
    <source>
        <dbReference type="SAM" id="Phobius"/>
    </source>
</evidence>
<reference evidence="3" key="1">
    <citation type="journal article" date="2023" name="G3 (Bethesda)">
        <title>Whole genome assembly and annotation of the endangered Caribbean coral Acropora cervicornis.</title>
        <authorList>
            <person name="Selwyn J.D."/>
            <person name="Vollmer S.V."/>
        </authorList>
    </citation>
    <scope>NUCLEOTIDE SEQUENCE</scope>
    <source>
        <strain evidence="3">K2</strain>
    </source>
</reference>
<accession>A0AAD9R131</accession>
<keyword evidence="2" id="KW-0812">Transmembrane</keyword>
<sequence>MTEATILLSKPLDVAFSSLTATKQDFSRMSKAALTSSSSSLSLEISRSVKSYKPMNIVTSYQIPRSSPLITSLPLLLTPESKAAKSTLIVSSSQLADEMTSSVSAVTSSQTLATSEEAKFSTTDAVMKSSGINSSASADVTTSSANAAVEHSTSESESPYPTHPGDHGDTHPTHPPHPKDASHSNTTGHGKEGAKSTMGIPPEGDDEGDDGGAEWVVSIIVVFALMGGMIAFVIVFVFKDRARRREKNLSDMKRPGIGGDHGFMPLKEIKTEGEPTKLTKVEKKQSERGSHYGNPEDAVPLLELHIAGDGHSVLNANDETQAEPNGNTATRKPFLDVYADGSKKSQEKLNSPRFI</sequence>
<feature type="compositionally biased region" description="Basic and acidic residues" evidence="1">
    <location>
        <begin position="164"/>
        <end position="182"/>
    </location>
</feature>
<proteinExistence type="predicted"/>
<protein>
    <submittedName>
        <fullName evidence="3">Uncharacterized protein</fullName>
    </submittedName>
</protein>